<reference evidence="1 2" key="1">
    <citation type="submission" date="2019-08" db="EMBL/GenBank/DDBJ databases">
        <title>Actinomadura sp. nov. CYP1-5 isolated from mountain soil.</title>
        <authorList>
            <person name="Songsumanus A."/>
            <person name="Kuncharoen N."/>
            <person name="Kudo T."/>
            <person name="Yuki M."/>
            <person name="Igarashi Y."/>
            <person name="Tanasupawat S."/>
        </authorList>
    </citation>
    <scope>NUCLEOTIDE SEQUENCE [LARGE SCALE GENOMIC DNA]</scope>
    <source>
        <strain evidence="1 2">GKU157</strain>
    </source>
</reference>
<dbReference type="AlphaFoldDB" id="A0A5D0TX76"/>
<dbReference type="EMBL" id="VSFF01000013">
    <property type="protein sequence ID" value="TYC10050.1"/>
    <property type="molecule type" value="Genomic_DNA"/>
</dbReference>
<evidence type="ECO:0000313" key="1">
    <source>
        <dbReference type="EMBL" id="TYC10050.1"/>
    </source>
</evidence>
<dbReference type="RefSeq" id="WP_148354097.1">
    <property type="nucleotide sequence ID" value="NZ_JBHSBF010000005.1"/>
</dbReference>
<dbReference type="Proteomes" id="UP000322634">
    <property type="component" value="Unassembled WGS sequence"/>
</dbReference>
<comment type="caution">
    <text evidence="1">The sequence shown here is derived from an EMBL/GenBank/DDBJ whole genome shotgun (WGS) entry which is preliminary data.</text>
</comment>
<protein>
    <submittedName>
        <fullName evidence="1">Uncharacterized protein</fullName>
    </submittedName>
</protein>
<name>A0A5D0TX76_9ACTN</name>
<keyword evidence="2" id="KW-1185">Reference proteome</keyword>
<proteinExistence type="predicted"/>
<accession>A0A5D0TX76</accession>
<gene>
    <name evidence="1" type="ORF">FXF65_33705</name>
</gene>
<organism evidence="1 2">
    <name type="scientific">Actinomadura syzygii</name>
    <dbReference type="NCBI Taxonomy" id="1427538"/>
    <lineage>
        <taxon>Bacteria</taxon>
        <taxon>Bacillati</taxon>
        <taxon>Actinomycetota</taxon>
        <taxon>Actinomycetes</taxon>
        <taxon>Streptosporangiales</taxon>
        <taxon>Thermomonosporaceae</taxon>
        <taxon>Actinomadura</taxon>
    </lineage>
</organism>
<dbReference type="OrthoDB" id="3474760at2"/>
<sequence length="104" mass="10983">MTAHRAQWHARRYGGPITHVALDYGLTLTSNADPIDLMTGMRPVTDEANTAVWALGDVGVTLALVSETGPGLDRSPALQAAGLDALFGDRVYLSHELGLTKASP</sequence>
<evidence type="ECO:0000313" key="2">
    <source>
        <dbReference type="Proteomes" id="UP000322634"/>
    </source>
</evidence>